<dbReference type="Pfam" id="PF02130">
    <property type="entry name" value="YbeY"/>
    <property type="match status" value="1"/>
</dbReference>
<evidence type="ECO:0000256" key="7">
    <source>
        <dbReference type="ARBA" id="ARBA00022801"/>
    </source>
</evidence>
<gene>
    <name evidence="9" type="primary">ybeY</name>
    <name evidence="10" type="ORF">NCTC10142_00653</name>
</gene>
<comment type="function">
    <text evidence="9">Single strand-specific metallo-endoribonuclease involved in late-stage 70S ribosome quality control and in maturation of the 3' terminus of the 16S rRNA.</text>
</comment>
<dbReference type="PANTHER" id="PTHR46986:SF1">
    <property type="entry name" value="ENDORIBONUCLEASE YBEY, CHLOROPLASTIC"/>
    <property type="match status" value="1"/>
</dbReference>
<dbReference type="AlphaFoldDB" id="A0A449AIS1"/>
<geneLocation type="plasmid" evidence="10 11">
    <name>13</name>
</geneLocation>
<keyword evidence="10" id="KW-0614">Plasmid</keyword>
<dbReference type="InterPro" id="IPR023091">
    <property type="entry name" value="MetalPrtase_cat_dom_sf_prd"/>
</dbReference>
<sequence length="157" mass="18915">MKKYLVNINIQNKIKAPEYFINELNQIVQNFANYFEYDTKKEILLDVSIVSRNEIKLLNKQYRNKDYITDILSFDFGDKELYNKLPIIHLGELIICWDRVKRQATKFNHSIKREFCYLFTHGLIHLQGYDHEIENERIIMNNIVDEIFNPLGIKRKD</sequence>
<protein>
    <recommendedName>
        <fullName evidence="9">Endoribonuclease YbeY</fullName>
        <ecNumber evidence="9">3.1.-.-</ecNumber>
    </recommendedName>
</protein>
<keyword evidence="9" id="KW-0963">Cytoplasm</keyword>
<organism evidence="10 11">
    <name type="scientific">Mycoplasmopsis cynos</name>
    <dbReference type="NCBI Taxonomy" id="171284"/>
    <lineage>
        <taxon>Bacteria</taxon>
        <taxon>Bacillati</taxon>
        <taxon>Mycoplasmatota</taxon>
        <taxon>Mycoplasmoidales</taxon>
        <taxon>Metamycoplasmataceae</taxon>
        <taxon>Mycoplasmopsis</taxon>
    </lineage>
</organism>
<comment type="similarity">
    <text evidence="1 9">Belongs to the endoribonuclease YbeY family.</text>
</comment>
<dbReference type="GO" id="GO:0004222">
    <property type="term" value="F:metalloendopeptidase activity"/>
    <property type="evidence" value="ECO:0007669"/>
    <property type="project" value="InterPro"/>
</dbReference>
<keyword evidence="2 9" id="KW-0690">Ribosome biogenesis</keyword>
<name>A0A449AIS1_9BACT</name>
<dbReference type="GO" id="GO:0004521">
    <property type="term" value="F:RNA endonuclease activity"/>
    <property type="evidence" value="ECO:0007669"/>
    <property type="project" value="UniProtKB-UniRule"/>
</dbReference>
<evidence type="ECO:0000256" key="9">
    <source>
        <dbReference type="HAMAP-Rule" id="MF_00009"/>
    </source>
</evidence>
<evidence type="ECO:0000313" key="11">
    <source>
        <dbReference type="Proteomes" id="UP000289506"/>
    </source>
</evidence>
<evidence type="ECO:0000313" key="10">
    <source>
        <dbReference type="EMBL" id="VEU64887.1"/>
    </source>
</evidence>
<keyword evidence="5 9" id="KW-0479">Metal-binding</keyword>
<feature type="binding site" evidence="9">
    <location>
        <position position="121"/>
    </location>
    <ligand>
        <name>Zn(2+)</name>
        <dbReference type="ChEBI" id="CHEBI:29105"/>
        <note>catalytic</note>
    </ligand>
</feature>
<evidence type="ECO:0000256" key="3">
    <source>
        <dbReference type="ARBA" id="ARBA00022552"/>
    </source>
</evidence>
<dbReference type="GO" id="GO:0008270">
    <property type="term" value="F:zinc ion binding"/>
    <property type="evidence" value="ECO:0007669"/>
    <property type="project" value="UniProtKB-UniRule"/>
</dbReference>
<dbReference type="GO" id="GO:0005737">
    <property type="term" value="C:cytoplasm"/>
    <property type="evidence" value="ECO:0007669"/>
    <property type="project" value="UniProtKB-SubCell"/>
</dbReference>
<dbReference type="GO" id="GO:0006364">
    <property type="term" value="P:rRNA processing"/>
    <property type="evidence" value="ECO:0007669"/>
    <property type="project" value="UniProtKB-UniRule"/>
</dbReference>
<evidence type="ECO:0000256" key="4">
    <source>
        <dbReference type="ARBA" id="ARBA00022722"/>
    </source>
</evidence>
<comment type="cofactor">
    <cofactor evidence="9">
        <name>Zn(2+)</name>
        <dbReference type="ChEBI" id="CHEBI:29105"/>
    </cofactor>
    <text evidence="9">Binds 1 zinc ion.</text>
</comment>
<proteinExistence type="inferred from homology"/>
<keyword evidence="3 9" id="KW-0698">rRNA processing</keyword>
<dbReference type="PANTHER" id="PTHR46986">
    <property type="entry name" value="ENDORIBONUCLEASE YBEY, CHLOROPLASTIC"/>
    <property type="match status" value="1"/>
</dbReference>
<dbReference type="EMBL" id="LR214986">
    <property type="protein sequence ID" value="VEU64887.1"/>
    <property type="molecule type" value="Genomic_DNA"/>
</dbReference>
<dbReference type="NCBIfam" id="TIGR00043">
    <property type="entry name" value="rRNA maturation RNase YbeY"/>
    <property type="match status" value="1"/>
</dbReference>
<dbReference type="RefSeq" id="WP_410174238.1">
    <property type="nucleotide sequence ID" value="NZ_CP110275.1"/>
</dbReference>
<reference evidence="10 11" key="1">
    <citation type="submission" date="2019-01" db="EMBL/GenBank/DDBJ databases">
        <authorList>
            <consortium name="Pathogen Informatics"/>
        </authorList>
    </citation>
    <scope>NUCLEOTIDE SEQUENCE [LARGE SCALE GENOMIC DNA]</scope>
    <source>
        <strain evidence="10 11">NCTC10142</strain>
        <plasmid evidence="11">13</plasmid>
    </source>
</reference>
<keyword evidence="8 9" id="KW-0862">Zinc</keyword>
<accession>A0A449AIS1</accession>
<keyword evidence="4 9" id="KW-0540">Nuclease</keyword>
<dbReference type="SUPFAM" id="SSF55486">
    <property type="entry name" value="Metalloproteases ('zincins'), catalytic domain"/>
    <property type="match status" value="1"/>
</dbReference>
<feature type="binding site" evidence="9">
    <location>
        <position position="125"/>
    </location>
    <ligand>
        <name>Zn(2+)</name>
        <dbReference type="ChEBI" id="CHEBI:29105"/>
        <note>catalytic</note>
    </ligand>
</feature>
<evidence type="ECO:0000256" key="6">
    <source>
        <dbReference type="ARBA" id="ARBA00022759"/>
    </source>
</evidence>
<dbReference type="EC" id="3.1.-.-" evidence="9"/>
<evidence type="ECO:0000256" key="1">
    <source>
        <dbReference type="ARBA" id="ARBA00010875"/>
    </source>
</evidence>
<keyword evidence="7 9" id="KW-0378">Hydrolase</keyword>
<evidence type="ECO:0000256" key="5">
    <source>
        <dbReference type="ARBA" id="ARBA00022723"/>
    </source>
</evidence>
<dbReference type="HAMAP" id="MF_00009">
    <property type="entry name" value="Endoribonucl_YbeY"/>
    <property type="match status" value="1"/>
</dbReference>
<evidence type="ECO:0000256" key="8">
    <source>
        <dbReference type="ARBA" id="ARBA00022833"/>
    </source>
</evidence>
<keyword evidence="6 9" id="KW-0255">Endonuclease</keyword>
<comment type="subcellular location">
    <subcellularLocation>
        <location evidence="9">Cytoplasm</location>
    </subcellularLocation>
</comment>
<feature type="binding site" evidence="9">
    <location>
        <position position="131"/>
    </location>
    <ligand>
        <name>Zn(2+)</name>
        <dbReference type="ChEBI" id="CHEBI:29105"/>
        <note>catalytic</note>
    </ligand>
</feature>
<dbReference type="Proteomes" id="UP000289506">
    <property type="component" value="Plasmid 13"/>
</dbReference>
<dbReference type="InterPro" id="IPR002036">
    <property type="entry name" value="YbeY"/>
</dbReference>
<dbReference type="Gene3D" id="3.40.390.30">
    <property type="entry name" value="Metalloproteases ('zincins'), catalytic domain"/>
    <property type="match status" value="1"/>
</dbReference>
<evidence type="ECO:0000256" key="2">
    <source>
        <dbReference type="ARBA" id="ARBA00022517"/>
    </source>
</evidence>